<sequence>MCEEAAIDLINVDECGVDLLSNGDHAEASIYKLTVDEIVTVIHSGGNIITQEYPGNFSAIAKQFSVHDSTVKNIWSNYCENKTLDPKKKKGGNPSKLHDGDLELIETLTRIRPTISLNKLKDDVELYDPKPDGVSISAISRALKQRMPSGLQYSRKKVNKVAIERFTPVNMVYTQMFINYLHSKDPLKLKFFDEAGLKLPHHGTRYYGHAPVGERCIELARYHQTPNITLNLLAGLEGVVYANTVKGAASTVHLLQFFGEAAQAGNVITQRPALEYGDIVVMDNCPTHHYDGEEVLTEFLNEIGIELVYTPTYSPDFNPAEFVFGKIRTEMRYALWELTNRNLVLSVYEAIDKVTEQDTIGFFRATSYI</sequence>
<dbReference type="AlphaFoldDB" id="A0A7D9K6J5"/>
<reference evidence="2" key="1">
    <citation type="submission" date="2020-04" db="EMBL/GenBank/DDBJ databases">
        <authorList>
            <person name="Alioto T."/>
            <person name="Alioto T."/>
            <person name="Gomez Garrido J."/>
        </authorList>
    </citation>
    <scope>NUCLEOTIDE SEQUENCE</scope>
    <source>
        <strain evidence="2">A484AB</strain>
    </source>
</reference>
<dbReference type="OrthoDB" id="5957333at2759"/>
<dbReference type="EMBL" id="CACRXK020027862">
    <property type="protein sequence ID" value="CAB4041157.1"/>
    <property type="molecule type" value="Genomic_DNA"/>
</dbReference>
<accession>A0A7D9K6J5</accession>
<evidence type="ECO:0000259" key="1">
    <source>
        <dbReference type="Pfam" id="PF13358"/>
    </source>
</evidence>
<dbReference type="PANTHER" id="PTHR46564:SF1">
    <property type="entry name" value="TRANSPOSASE"/>
    <property type="match status" value="1"/>
</dbReference>
<name>A0A7D9K6J5_PARCT</name>
<evidence type="ECO:0000313" key="2">
    <source>
        <dbReference type="EMBL" id="CAB4041157.1"/>
    </source>
</evidence>
<protein>
    <submittedName>
        <fullName evidence="2">Ankyrin repeat domain-containing 34B</fullName>
    </submittedName>
</protein>
<dbReference type="GO" id="GO:0003676">
    <property type="term" value="F:nucleic acid binding"/>
    <property type="evidence" value="ECO:0007669"/>
    <property type="project" value="InterPro"/>
</dbReference>
<dbReference type="SUPFAM" id="SSF46689">
    <property type="entry name" value="Homeodomain-like"/>
    <property type="match status" value="1"/>
</dbReference>
<evidence type="ECO:0000313" key="3">
    <source>
        <dbReference type="Proteomes" id="UP001152795"/>
    </source>
</evidence>
<comment type="caution">
    <text evidence="2">The sequence shown here is derived from an EMBL/GenBank/DDBJ whole genome shotgun (WGS) entry which is preliminary data.</text>
</comment>
<dbReference type="PANTHER" id="PTHR46564">
    <property type="entry name" value="TRANSPOSASE"/>
    <property type="match status" value="1"/>
</dbReference>
<feature type="domain" description="Tc1-like transposase DDE" evidence="1">
    <location>
        <begin position="189"/>
        <end position="334"/>
    </location>
</feature>
<dbReference type="InterPro" id="IPR036397">
    <property type="entry name" value="RNaseH_sf"/>
</dbReference>
<keyword evidence="3" id="KW-1185">Reference proteome</keyword>
<dbReference type="InterPro" id="IPR009057">
    <property type="entry name" value="Homeodomain-like_sf"/>
</dbReference>
<dbReference type="Pfam" id="PF13358">
    <property type="entry name" value="DDE_3"/>
    <property type="match status" value="1"/>
</dbReference>
<dbReference type="Proteomes" id="UP001152795">
    <property type="component" value="Unassembled WGS sequence"/>
</dbReference>
<proteinExistence type="predicted"/>
<gene>
    <name evidence="2" type="ORF">PACLA_8A025173</name>
</gene>
<organism evidence="2 3">
    <name type="scientific">Paramuricea clavata</name>
    <name type="common">Red gorgonian</name>
    <name type="synonym">Violescent sea-whip</name>
    <dbReference type="NCBI Taxonomy" id="317549"/>
    <lineage>
        <taxon>Eukaryota</taxon>
        <taxon>Metazoa</taxon>
        <taxon>Cnidaria</taxon>
        <taxon>Anthozoa</taxon>
        <taxon>Octocorallia</taxon>
        <taxon>Malacalcyonacea</taxon>
        <taxon>Plexauridae</taxon>
        <taxon>Paramuricea</taxon>
    </lineage>
</organism>
<dbReference type="InterPro" id="IPR038717">
    <property type="entry name" value="Tc1-like_DDE_dom"/>
</dbReference>
<dbReference type="Gene3D" id="3.30.420.10">
    <property type="entry name" value="Ribonuclease H-like superfamily/Ribonuclease H"/>
    <property type="match status" value="1"/>
</dbReference>